<evidence type="ECO:0000256" key="1">
    <source>
        <dbReference type="SAM" id="Phobius"/>
    </source>
</evidence>
<feature type="transmembrane region" description="Helical" evidence="1">
    <location>
        <begin position="52"/>
        <end position="78"/>
    </location>
</feature>
<feature type="transmembrane region" description="Helical" evidence="1">
    <location>
        <begin position="98"/>
        <end position="120"/>
    </location>
</feature>
<evidence type="ECO:0000313" key="2">
    <source>
        <dbReference type="EMBL" id="WOG90164.1"/>
    </source>
</evidence>
<reference evidence="2" key="1">
    <citation type="journal article" date="2016" name="Nat. Genet.">
        <title>A high-quality carrot genome assembly provides new insights into carotenoid accumulation and asterid genome evolution.</title>
        <authorList>
            <person name="Iorizzo M."/>
            <person name="Ellison S."/>
            <person name="Senalik D."/>
            <person name="Zeng P."/>
            <person name="Satapoomin P."/>
            <person name="Huang J."/>
            <person name="Bowman M."/>
            <person name="Iovene M."/>
            <person name="Sanseverino W."/>
            <person name="Cavagnaro P."/>
            <person name="Yildiz M."/>
            <person name="Macko-Podgorni A."/>
            <person name="Moranska E."/>
            <person name="Grzebelus E."/>
            <person name="Grzebelus D."/>
            <person name="Ashrafi H."/>
            <person name="Zheng Z."/>
            <person name="Cheng S."/>
            <person name="Spooner D."/>
            <person name="Van Deynze A."/>
            <person name="Simon P."/>
        </authorList>
    </citation>
    <scope>NUCLEOTIDE SEQUENCE</scope>
    <source>
        <tissue evidence="2">Leaf</tissue>
    </source>
</reference>
<reference evidence="2" key="2">
    <citation type="submission" date="2022-03" db="EMBL/GenBank/DDBJ databases">
        <title>Draft title - Genomic analysis of global carrot germplasm unveils the trajectory of domestication and the origin of high carotenoid orange carrot.</title>
        <authorList>
            <person name="Iorizzo M."/>
            <person name="Ellison S."/>
            <person name="Senalik D."/>
            <person name="Macko-Podgorni A."/>
            <person name="Grzebelus D."/>
            <person name="Bostan H."/>
            <person name="Rolling W."/>
            <person name="Curaba J."/>
            <person name="Simon P."/>
        </authorList>
    </citation>
    <scope>NUCLEOTIDE SEQUENCE</scope>
    <source>
        <tissue evidence="2">Leaf</tissue>
    </source>
</reference>
<dbReference type="EMBL" id="CP093344">
    <property type="protein sequence ID" value="WOG90164.1"/>
    <property type="molecule type" value="Genomic_DNA"/>
</dbReference>
<organism evidence="2 3">
    <name type="scientific">Daucus carota subsp. sativus</name>
    <name type="common">Carrot</name>
    <dbReference type="NCBI Taxonomy" id="79200"/>
    <lineage>
        <taxon>Eukaryota</taxon>
        <taxon>Viridiplantae</taxon>
        <taxon>Streptophyta</taxon>
        <taxon>Embryophyta</taxon>
        <taxon>Tracheophyta</taxon>
        <taxon>Spermatophyta</taxon>
        <taxon>Magnoliopsida</taxon>
        <taxon>eudicotyledons</taxon>
        <taxon>Gunneridae</taxon>
        <taxon>Pentapetalae</taxon>
        <taxon>asterids</taxon>
        <taxon>campanulids</taxon>
        <taxon>Apiales</taxon>
        <taxon>Apiaceae</taxon>
        <taxon>Apioideae</taxon>
        <taxon>Scandiceae</taxon>
        <taxon>Daucinae</taxon>
        <taxon>Daucus</taxon>
        <taxon>Daucus sect. Daucus</taxon>
    </lineage>
</organism>
<keyword evidence="1" id="KW-0472">Membrane</keyword>
<gene>
    <name evidence="2" type="ORF">DCAR_0209407</name>
</gene>
<proteinExistence type="predicted"/>
<feature type="transmembrane region" description="Helical" evidence="1">
    <location>
        <begin position="20"/>
        <end position="40"/>
    </location>
</feature>
<keyword evidence="1" id="KW-0812">Transmembrane</keyword>
<name>A0AAF1ANY8_DAUCS</name>
<evidence type="ECO:0000313" key="3">
    <source>
        <dbReference type="Proteomes" id="UP000077755"/>
    </source>
</evidence>
<dbReference type="AlphaFoldDB" id="A0AAF1ANY8"/>
<keyword evidence="3" id="KW-1185">Reference proteome</keyword>
<dbReference type="Proteomes" id="UP000077755">
    <property type="component" value="Chromosome 2"/>
</dbReference>
<accession>A0AAF1ANY8</accession>
<keyword evidence="1" id="KW-1133">Transmembrane helix</keyword>
<sequence>MHIDLRFLAPVLNNILMSLIHYFSGNNVGLANEILVWDYFINHHNRWLHITLALLLVVFVISIKLSISITVHAGPIILKFGDLSSSPQLVSLLISSFLFPPQIMLCGYLICTCIWIFPLPGRVFKKIMIRLQQIPVFTITAQQPPNDLQEPVYQYFEVIHDGDDDDNDDTAINFFFGHA</sequence>
<protein>
    <submittedName>
        <fullName evidence="2">Uncharacterized protein</fullName>
    </submittedName>
</protein>